<dbReference type="Gene3D" id="1.10.12.10">
    <property type="entry name" value="Lyase 2-enoyl-coa Hydratase, Chain A, domain 2"/>
    <property type="match status" value="1"/>
</dbReference>
<dbReference type="Gene3D" id="3.90.226.10">
    <property type="entry name" value="2-enoyl-CoA Hydratase, Chain A, domain 1"/>
    <property type="match status" value="1"/>
</dbReference>
<accession>A0A7X0EDX7</accession>
<dbReference type="SUPFAM" id="SSF52096">
    <property type="entry name" value="ClpP/crotonase"/>
    <property type="match status" value="1"/>
</dbReference>
<dbReference type="EMBL" id="JACIIZ010000011">
    <property type="protein sequence ID" value="MBB6253287.1"/>
    <property type="molecule type" value="Genomic_DNA"/>
</dbReference>
<comment type="caution">
    <text evidence="2">The sequence shown here is derived from an EMBL/GenBank/DDBJ whole genome shotgun (WGS) entry which is preliminary data.</text>
</comment>
<evidence type="ECO:0000313" key="2">
    <source>
        <dbReference type="EMBL" id="MBB6253287.1"/>
    </source>
</evidence>
<keyword evidence="3" id="KW-1185">Reference proteome</keyword>
<dbReference type="Pfam" id="PF00378">
    <property type="entry name" value="ECH_1"/>
    <property type="match status" value="1"/>
</dbReference>
<organism evidence="2 3">
    <name type="scientific">Nitrospirillum iridis</name>
    <dbReference type="NCBI Taxonomy" id="765888"/>
    <lineage>
        <taxon>Bacteria</taxon>
        <taxon>Pseudomonadati</taxon>
        <taxon>Pseudomonadota</taxon>
        <taxon>Alphaproteobacteria</taxon>
        <taxon>Rhodospirillales</taxon>
        <taxon>Azospirillaceae</taxon>
        <taxon>Nitrospirillum</taxon>
    </lineage>
</organism>
<dbReference type="PANTHER" id="PTHR43459">
    <property type="entry name" value="ENOYL-COA HYDRATASE"/>
    <property type="match status" value="1"/>
</dbReference>
<name>A0A7X0EDX7_9PROT</name>
<comment type="similarity">
    <text evidence="1">Belongs to the enoyl-CoA hydratase/isomerase family.</text>
</comment>
<dbReference type="GO" id="GO:0016853">
    <property type="term" value="F:isomerase activity"/>
    <property type="evidence" value="ECO:0007669"/>
    <property type="project" value="UniProtKB-KW"/>
</dbReference>
<sequence length="265" mass="27712">MTQPLLFEQKGPVAHLTLNRPDVGNAIDVPLARALMETAIRCDEDDTIRCVTLRGAGRCFCVGGDIAGFSQAGNALPGLLKELTAYVHMAVSRFARMPKPLLTIVNGAAAGAGMSLSLLGDIVLMAASARLTPAYGGVGLSPDGGLSWVLPRLVGLRRAQEIMLGNRAIEAREAEAIGLVTRAVADADLADESAAMVARLAAAATGAAGRTRVLLRDSFDTSLERHLEAESRAMADTAKSAEAQEGVAAFLAKRKPVFHALEGEL</sequence>
<dbReference type="Proteomes" id="UP000539175">
    <property type="component" value="Unassembled WGS sequence"/>
</dbReference>
<evidence type="ECO:0000256" key="1">
    <source>
        <dbReference type="ARBA" id="ARBA00005254"/>
    </source>
</evidence>
<dbReference type="InterPro" id="IPR001753">
    <property type="entry name" value="Enoyl-CoA_hydra/iso"/>
</dbReference>
<dbReference type="CDD" id="cd06558">
    <property type="entry name" value="crotonase-like"/>
    <property type="match status" value="1"/>
</dbReference>
<dbReference type="PANTHER" id="PTHR43459:SF1">
    <property type="entry name" value="EG:BACN32G11.4 PROTEIN"/>
    <property type="match status" value="1"/>
</dbReference>
<keyword evidence="2" id="KW-0413">Isomerase</keyword>
<dbReference type="EC" id="5.3.3.18" evidence="2"/>
<dbReference type="InterPro" id="IPR029045">
    <property type="entry name" value="ClpP/crotonase-like_dom_sf"/>
</dbReference>
<dbReference type="AlphaFoldDB" id="A0A7X0EDX7"/>
<dbReference type="InterPro" id="IPR014748">
    <property type="entry name" value="Enoyl-CoA_hydra_C"/>
</dbReference>
<proteinExistence type="inferred from homology"/>
<protein>
    <submittedName>
        <fullName evidence="2">2-(1,2-epoxy-1,2-dihydrophenyl)acetyl-CoA isomerase</fullName>
        <ecNumber evidence="2">5.3.3.18</ecNumber>
    </submittedName>
</protein>
<gene>
    <name evidence="2" type="ORF">FHS74_003856</name>
</gene>
<evidence type="ECO:0000313" key="3">
    <source>
        <dbReference type="Proteomes" id="UP000539175"/>
    </source>
</evidence>
<dbReference type="RefSeq" id="WP_184803586.1">
    <property type="nucleotide sequence ID" value="NZ_JACIIZ010000011.1"/>
</dbReference>
<reference evidence="2 3" key="1">
    <citation type="submission" date="2020-08" db="EMBL/GenBank/DDBJ databases">
        <title>Genomic Encyclopedia of Type Strains, Phase IV (KMG-IV): sequencing the most valuable type-strain genomes for metagenomic binning, comparative biology and taxonomic classification.</title>
        <authorList>
            <person name="Goeker M."/>
        </authorList>
    </citation>
    <scope>NUCLEOTIDE SEQUENCE [LARGE SCALE GENOMIC DNA]</scope>
    <source>
        <strain evidence="2 3">DSM 22198</strain>
    </source>
</reference>